<dbReference type="EMBL" id="NOXT01000118">
    <property type="protein sequence ID" value="OYQ26429.1"/>
    <property type="molecule type" value="Genomic_DNA"/>
</dbReference>
<accession>A0A255YB45</accession>
<sequence>MGQFAAGPIRLAVITRSILQQPVSRVGRAARVRLCLLGLAATSLLVAACTSGSRTQIRIVGSSTVYPFTTAVAEQFKRKWPEFPAPIVESTGTGGGIKLMCAGLGSQFPDAANASRRIKKSELEDCAKHGVKGLIELQVGIDGLVIAQSRAGSFPGLTERDVYLALAANPFGKGPNTARTWRDVNPALPDIRIEVIGPPPTSGTRDSFNELYMLKGCNSEPAMKALKKSDQAAHKQICEKVREDGAFIEGGENDNLIVQKIAANPQALGVFGYSFVEENSDKVKDVPLGGVAATYDNIAGGSFPASRPLYLYVKAQHVPAVRGMREFLAEYARESTWGRGGYLARKGLVAAPEAVRRAGERVARDLTLMDESSVK</sequence>
<dbReference type="Pfam" id="PF12849">
    <property type="entry name" value="PBP_like_2"/>
    <property type="match status" value="1"/>
</dbReference>
<protein>
    <submittedName>
        <fullName evidence="3">Phosphate ABC transporter substrate-binding protein</fullName>
    </submittedName>
</protein>
<feature type="domain" description="PBP" evidence="2">
    <location>
        <begin position="53"/>
        <end position="332"/>
    </location>
</feature>
<dbReference type="InterPro" id="IPR050811">
    <property type="entry name" value="Phosphate_ABC_transporter"/>
</dbReference>
<keyword evidence="4" id="KW-1185">Reference proteome</keyword>
<dbReference type="InterPro" id="IPR024370">
    <property type="entry name" value="PBP_domain"/>
</dbReference>
<dbReference type="OrthoDB" id="9790048at2"/>
<dbReference type="SUPFAM" id="SSF53850">
    <property type="entry name" value="Periplasmic binding protein-like II"/>
    <property type="match status" value="1"/>
</dbReference>
<proteinExistence type="predicted"/>
<gene>
    <name evidence="3" type="ORF">CHU93_12155</name>
</gene>
<dbReference type="Gene3D" id="3.40.190.10">
    <property type="entry name" value="Periplasmic binding protein-like II"/>
    <property type="match status" value="2"/>
</dbReference>
<comment type="caution">
    <text evidence="3">The sequence shown here is derived from an EMBL/GenBank/DDBJ whole genome shotgun (WGS) entry which is preliminary data.</text>
</comment>
<evidence type="ECO:0000313" key="3">
    <source>
        <dbReference type="EMBL" id="OYQ26429.1"/>
    </source>
</evidence>
<dbReference type="AlphaFoldDB" id="A0A255YB45"/>
<keyword evidence="1" id="KW-0732">Signal</keyword>
<evidence type="ECO:0000259" key="2">
    <source>
        <dbReference type="Pfam" id="PF12849"/>
    </source>
</evidence>
<name>A0A255YB45_9SPHN</name>
<dbReference type="PANTHER" id="PTHR30570:SF1">
    <property type="entry name" value="PHOSPHATE-BINDING PROTEIN PSTS"/>
    <property type="match status" value="1"/>
</dbReference>
<organism evidence="3 4">
    <name type="scientific">Sandarakinorhabdus cyanobacteriorum</name>
    <dbReference type="NCBI Taxonomy" id="1981098"/>
    <lineage>
        <taxon>Bacteria</taxon>
        <taxon>Pseudomonadati</taxon>
        <taxon>Pseudomonadota</taxon>
        <taxon>Alphaproteobacteria</taxon>
        <taxon>Sphingomonadales</taxon>
        <taxon>Sphingosinicellaceae</taxon>
        <taxon>Sandarakinorhabdus</taxon>
    </lineage>
</organism>
<evidence type="ECO:0000256" key="1">
    <source>
        <dbReference type="ARBA" id="ARBA00022729"/>
    </source>
</evidence>
<evidence type="ECO:0000313" key="4">
    <source>
        <dbReference type="Proteomes" id="UP000216991"/>
    </source>
</evidence>
<reference evidence="3 4" key="1">
    <citation type="submission" date="2017-07" db="EMBL/GenBank/DDBJ databases">
        <title>Sandarakinorhabdus cyanobacteriorum sp. nov., a novel bacterium isolated from cyanobacterial aggregates in a eutrophic lake.</title>
        <authorList>
            <person name="Cai H."/>
        </authorList>
    </citation>
    <scope>NUCLEOTIDE SEQUENCE [LARGE SCALE GENOMIC DNA]</scope>
    <source>
        <strain evidence="3 4">TH057</strain>
    </source>
</reference>
<dbReference type="PANTHER" id="PTHR30570">
    <property type="entry name" value="PERIPLASMIC PHOSPHATE BINDING COMPONENT OF PHOSPHATE ABC TRANSPORTER"/>
    <property type="match status" value="1"/>
</dbReference>
<dbReference type="Proteomes" id="UP000216991">
    <property type="component" value="Unassembled WGS sequence"/>
</dbReference>